<protein>
    <submittedName>
        <fullName evidence="2">Uncharacterized protein</fullName>
    </submittedName>
</protein>
<name>A0A8J5RTL0_ZIZPA</name>
<dbReference type="EMBL" id="JAAALK010000288">
    <property type="protein sequence ID" value="KAG8053234.1"/>
    <property type="molecule type" value="Genomic_DNA"/>
</dbReference>
<organism evidence="2 3">
    <name type="scientific">Zizania palustris</name>
    <name type="common">Northern wild rice</name>
    <dbReference type="NCBI Taxonomy" id="103762"/>
    <lineage>
        <taxon>Eukaryota</taxon>
        <taxon>Viridiplantae</taxon>
        <taxon>Streptophyta</taxon>
        <taxon>Embryophyta</taxon>
        <taxon>Tracheophyta</taxon>
        <taxon>Spermatophyta</taxon>
        <taxon>Magnoliopsida</taxon>
        <taxon>Liliopsida</taxon>
        <taxon>Poales</taxon>
        <taxon>Poaceae</taxon>
        <taxon>BOP clade</taxon>
        <taxon>Oryzoideae</taxon>
        <taxon>Oryzeae</taxon>
        <taxon>Zizaniinae</taxon>
        <taxon>Zizania</taxon>
    </lineage>
</organism>
<sequence length="72" mass="8478">MRDVRIFSTSRTYDREKEGGDGDGEDEDLHASRYSRWYRTYIRLLSTSNNGGGAVRRRRSPRRSARTTPRLR</sequence>
<dbReference type="AlphaFoldDB" id="A0A8J5RTL0"/>
<evidence type="ECO:0000313" key="2">
    <source>
        <dbReference type="EMBL" id="KAG8053234.1"/>
    </source>
</evidence>
<feature type="region of interest" description="Disordered" evidence="1">
    <location>
        <begin position="47"/>
        <end position="72"/>
    </location>
</feature>
<feature type="region of interest" description="Disordered" evidence="1">
    <location>
        <begin position="1"/>
        <end position="28"/>
    </location>
</feature>
<gene>
    <name evidence="2" type="ORF">GUJ93_ZPchr0001g29671</name>
</gene>
<keyword evidence="3" id="KW-1185">Reference proteome</keyword>
<proteinExistence type="predicted"/>
<accession>A0A8J5RTL0</accession>
<evidence type="ECO:0000256" key="1">
    <source>
        <dbReference type="SAM" id="MobiDB-lite"/>
    </source>
</evidence>
<dbReference type="Proteomes" id="UP000729402">
    <property type="component" value="Unassembled WGS sequence"/>
</dbReference>
<reference evidence="2" key="2">
    <citation type="submission" date="2021-02" db="EMBL/GenBank/DDBJ databases">
        <authorList>
            <person name="Kimball J.A."/>
            <person name="Haas M.W."/>
            <person name="Macchietto M."/>
            <person name="Kono T."/>
            <person name="Duquette J."/>
            <person name="Shao M."/>
        </authorList>
    </citation>
    <scope>NUCLEOTIDE SEQUENCE</scope>
    <source>
        <tissue evidence="2">Fresh leaf tissue</tissue>
    </source>
</reference>
<feature type="compositionally biased region" description="Basic residues" evidence="1">
    <location>
        <begin position="55"/>
        <end position="72"/>
    </location>
</feature>
<reference evidence="2" key="1">
    <citation type="journal article" date="2021" name="bioRxiv">
        <title>Whole Genome Assembly and Annotation of Northern Wild Rice, Zizania palustris L., Supports a Whole Genome Duplication in the Zizania Genus.</title>
        <authorList>
            <person name="Haas M."/>
            <person name="Kono T."/>
            <person name="Macchietto M."/>
            <person name="Millas R."/>
            <person name="McGilp L."/>
            <person name="Shao M."/>
            <person name="Duquette J."/>
            <person name="Hirsch C.N."/>
            <person name="Kimball J."/>
        </authorList>
    </citation>
    <scope>NUCLEOTIDE SEQUENCE</scope>
    <source>
        <tissue evidence="2">Fresh leaf tissue</tissue>
    </source>
</reference>
<comment type="caution">
    <text evidence="2">The sequence shown here is derived from an EMBL/GenBank/DDBJ whole genome shotgun (WGS) entry which is preliminary data.</text>
</comment>
<evidence type="ECO:0000313" key="3">
    <source>
        <dbReference type="Proteomes" id="UP000729402"/>
    </source>
</evidence>